<dbReference type="Proteomes" id="UP001610335">
    <property type="component" value="Unassembled WGS sequence"/>
</dbReference>
<name>A0ABR4H2B2_9EURO</name>
<reference evidence="1 2" key="1">
    <citation type="submission" date="2024-07" db="EMBL/GenBank/DDBJ databases">
        <title>Section-level genome sequencing and comparative genomics of Aspergillus sections Usti and Cavernicolus.</title>
        <authorList>
            <consortium name="Lawrence Berkeley National Laboratory"/>
            <person name="Nybo J.L."/>
            <person name="Vesth T.C."/>
            <person name="Theobald S."/>
            <person name="Frisvad J.C."/>
            <person name="Larsen T.O."/>
            <person name="Kjaerboelling I."/>
            <person name="Rothschild-Mancinelli K."/>
            <person name="Lyhne E.K."/>
            <person name="Kogle M.E."/>
            <person name="Barry K."/>
            <person name="Clum A."/>
            <person name="Na H."/>
            <person name="Ledsgaard L."/>
            <person name="Lin J."/>
            <person name="Lipzen A."/>
            <person name="Kuo A."/>
            <person name="Riley R."/>
            <person name="Mondo S."/>
            <person name="LaButti K."/>
            <person name="Haridas S."/>
            <person name="Pangalinan J."/>
            <person name="Salamov A.A."/>
            <person name="Simmons B.A."/>
            <person name="Magnuson J.K."/>
            <person name="Chen J."/>
            <person name="Drula E."/>
            <person name="Henrissat B."/>
            <person name="Wiebenga A."/>
            <person name="Lubbers R.J."/>
            <person name="Gomes A.C."/>
            <person name="Makela M.R."/>
            <person name="Stajich J."/>
            <person name="Grigoriev I.V."/>
            <person name="Mortensen U.H."/>
            <person name="De vries R.P."/>
            <person name="Baker S.E."/>
            <person name="Andersen M.R."/>
        </authorList>
    </citation>
    <scope>NUCLEOTIDE SEQUENCE [LARGE SCALE GENOMIC DNA]</scope>
    <source>
        <strain evidence="1 2">CBS 600.67</strain>
    </source>
</reference>
<keyword evidence="2" id="KW-1185">Reference proteome</keyword>
<evidence type="ECO:0000313" key="2">
    <source>
        <dbReference type="Proteomes" id="UP001610335"/>
    </source>
</evidence>
<gene>
    <name evidence="1" type="ORF">BDW59DRAFT_168225</name>
</gene>
<evidence type="ECO:0000313" key="1">
    <source>
        <dbReference type="EMBL" id="KAL2809601.1"/>
    </source>
</evidence>
<accession>A0ABR4H2B2</accession>
<proteinExistence type="predicted"/>
<protein>
    <submittedName>
        <fullName evidence="1">Uncharacterized protein</fullName>
    </submittedName>
</protein>
<dbReference type="EMBL" id="JBFXLS010000454">
    <property type="protein sequence ID" value="KAL2809601.1"/>
    <property type="molecule type" value="Genomic_DNA"/>
</dbReference>
<organism evidence="1 2">
    <name type="scientific">Aspergillus cavernicola</name>
    <dbReference type="NCBI Taxonomy" id="176166"/>
    <lineage>
        <taxon>Eukaryota</taxon>
        <taxon>Fungi</taxon>
        <taxon>Dikarya</taxon>
        <taxon>Ascomycota</taxon>
        <taxon>Pezizomycotina</taxon>
        <taxon>Eurotiomycetes</taxon>
        <taxon>Eurotiomycetidae</taxon>
        <taxon>Eurotiales</taxon>
        <taxon>Aspergillaceae</taxon>
        <taxon>Aspergillus</taxon>
        <taxon>Aspergillus subgen. Nidulantes</taxon>
    </lineage>
</organism>
<comment type="caution">
    <text evidence="1">The sequence shown here is derived from an EMBL/GenBank/DDBJ whole genome shotgun (WGS) entry which is preliminary data.</text>
</comment>
<sequence>MASTWTNTCLAYAKLYLGIARVATSLDMELFETTQKDIDVYPTRAFAFPKEGDGAIKARVTGVCKGKH</sequence>